<keyword evidence="3" id="KW-0812">Transmembrane</keyword>
<accession>A0ABD3UXC1</accession>
<evidence type="ECO:0000256" key="1">
    <source>
        <dbReference type="ARBA" id="ARBA00023157"/>
    </source>
</evidence>
<dbReference type="Pfam" id="PF00084">
    <property type="entry name" value="Sushi"/>
    <property type="match status" value="1"/>
</dbReference>
<reference evidence="5 6" key="1">
    <citation type="submission" date="2024-11" db="EMBL/GenBank/DDBJ databases">
        <title>Chromosome-level genome assembly of the freshwater bivalve Anodonta woodiana.</title>
        <authorList>
            <person name="Chen X."/>
        </authorList>
    </citation>
    <scope>NUCLEOTIDE SEQUENCE [LARGE SCALE GENOMIC DNA]</scope>
    <source>
        <strain evidence="5">MN2024</strain>
        <tissue evidence="5">Gills</tissue>
    </source>
</reference>
<dbReference type="InterPro" id="IPR000436">
    <property type="entry name" value="Sushi_SCR_CCP_dom"/>
</dbReference>
<evidence type="ECO:0000313" key="6">
    <source>
        <dbReference type="Proteomes" id="UP001634394"/>
    </source>
</evidence>
<protein>
    <recommendedName>
        <fullName evidence="4">Sushi domain-containing protein</fullName>
    </recommendedName>
</protein>
<keyword evidence="1" id="KW-1015">Disulfide bond</keyword>
<comment type="caution">
    <text evidence="2">Lacks conserved residue(s) required for the propagation of feature annotation.</text>
</comment>
<name>A0ABD3UXC1_SINWO</name>
<evidence type="ECO:0000259" key="4">
    <source>
        <dbReference type="PROSITE" id="PS50923"/>
    </source>
</evidence>
<sequence length="200" mass="21710">MAGCADPASITGGTIVTTGPYNDGSLAVFSCTSGYSMSGKPYTTCVNGAWDYTPHCVKTTDINVKNTTTVDSCQIPDWFYYIVAAAILVVGLFFLIATLFCLLQLCRCKRRYYILGSDDRCCCGGGMRGYTPFSVDRGFYNGDAQSSSKITELTNVPDSSSSQRTRFVNVVENAARPPAKVVPAWMPHTNPIRNINTSTK</sequence>
<keyword evidence="6" id="KW-1185">Reference proteome</keyword>
<dbReference type="Proteomes" id="UP001634394">
    <property type="component" value="Unassembled WGS sequence"/>
</dbReference>
<evidence type="ECO:0000313" key="5">
    <source>
        <dbReference type="EMBL" id="KAL3853631.1"/>
    </source>
</evidence>
<feature type="transmembrane region" description="Helical" evidence="3">
    <location>
        <begin position="78"/>
        <end position="103"/>
    </location>
</feature>
<evidence type="ECO:0000256" key="2">
    <source>
        <dbReference type="PROSITE-ProRule" id="PRU00302"/>
    </source>
</evidence>
<feature type="domain" description="Sushi" evidence="4">
    <location>
        <begin position="2"/>
        <end position="58"/>
    </location>
</feature>
<dbReference type="AlphaFoldDB" id="A0ABD3UXC1"/>
<keyword evidence="2" id="KW-0768">Sushi</keyword>
<evidence type="ECO:0000256" key="3">
    <source>
        <dbReference type="SAM" id="Phobius"/>
    </source>
</evidence>
<dbReference type="InterPro" id="IPR035976">
    <property type="entry name" value="Sushi/SCR/CCP_sf"/>
</dbReference>
<dbReference type="CDD" id="cd00033">
    <property type="entry name" value="CCP"/>
    <property type="match status" value="1"/>
</dbReference>
<keyword evidence="3" id="KW-0472">Membrane</keyword>
<dbReference type="EMBL" id="JBJQND010000015">
    <property type="protein sequence ID" value="KAL3853631.1"/>
    <property type="molecule type" value="Genomic_DNA"/>
</dbReference>
<gene>
    <name evidence="5" type="ORF">ACJMK2_017162</name>
</gene>
<dbReference type="PROSITE" id="PS50923">
    <property type="entry name" value="SUSHI"/>
    <property type="match status" value="1"/>
</dbReference>
<organism evidence="5 6">
    <name type="scientific">Sinanodonta woodiana</name>
    <name type="common">Chinese pond mussel</name>
    <name type="synonym">Anodonta woodiana</name>
    <dbReference type="NCBI Taxonomy" id="1069815"/>
    <lineage>
        <taxon>Eukaryota</taxon>
        <taxon>Metazoa</taxon>
        <taxon>Spiralia</taxon>
        <taxon>Lophotrochozoa</taxon>
        <taxon>Mollusca</taxon>
        <taxon>Bivalvia</taxon>
        <taxon>Autobranchia</taxon>
        <taxon>Heteroconchia</taxon>
        <taxon>Palaeoheterodonta</taxon>
        <taxon>Unionida</taxon>
        <taxon>Unionoidea</taxon>
        <taxon>Unionidae</taxon>
        <taxon>Unioninae</taxon>
        <taxon>Sinanodonta</taxon>
    </lineage>
</organism>
<dbReference type="Gene3D" id="2.10.70.10">
    <property type="entry name" value="Complement Module, domain 1"/>
    <property type="match status" value="1"/>
</dbReference>
<comment type="caution">
    <text evidence="5">The sequence shown here is derived from an EMBL/GenBank/DDBJ whole genome shotgun (WGS) entry which is preliminary data.</text>
</comment>
<proteinExistence type="predicted"/>
<dbReference type="SMART" id="SM00032">
    <property type="entry name" value="CCP"/>
    <property type="match status" value="1"/>
</dbReference>
<dbReference type="SUPFAM" id="SSF57535">
    <property type="entry name" value="Complement control module/SCR domain"/>
    <property type="match status" value="1"/>
</dbReference>
<keyword evidence="3" id="KW-1133">Transmembrane helix</keyword>